<dbReference type="InterPro" id="IPR032821">
    <property type="entry name" value="PKS_assoc"/>
</dbReference>
<evidence type="ECO:0000256" key="9">
    <source>
        <dbReference type="PROSITE-ProRule" id="PRU01363"/>
    </source>
</evidence>
<dbReference type="Gene3D" id="3.40.50.1820">
    <property type="entry name" value="alpha/beta hydrolase"/>
    <property type="match status" value="1"/>
</dbReference>
<dbReference type="InterPro" id="IPR014030">
    <property type="entry name" value="Ketoacyl_synth_N"/>
</dbReference>
<evidence type="ECO:0000313" key="13">
    <source>
        <dbReference type="EMBL" id="PRY01736.1"/>
    </source>
</evidence>
<dbReference type="InterPro" id="IPR049551">
    <property type="entry name" value="PKS_DH_C"/>
</dbReference>
<dbReference type="Pfam" id="PF02801">
    <property type="entry name" value="Ketoacyl-synt_C"/>
    <property type="match status" value="1"/>
</dbReference>
<keyword evidence="4" id="KW-0597">Phosphoprotein</keyword>
<feature type="active site" description="Proton acceptor; for dehydratase activity" evidence="9">
    <location>
        <position position="962"/>
    </location>
</feature>
<sequence>MDSDGRIRDLLKKVTADLRRARGQVRELTEREHEPIAVLGIGCRFPGGVESPEDLWRLVEQERDAIGPFPGDRGWELDDLYDADPDRPGTTYVREGGFIEGADRFDPAFFGIGPREALAADPQQRLLLEVAWEAVERAGIDPVSLRGSATGVFAGVQTPEYGPRLHEAPDGVESYLLTGTAASVAAGRISYALGLEGPAVALDTACSSSLVALHLASRALRAGECTLALAGGAAVHAGPGAFVGFSRQRGLAPDGRCKPFAAAADGTAWSEGVGMLLLARLSDARRLGLPVLALLRGAAVNQDGASSGLTAPNGPAQQRVIRAALAAARLAADEVDAVEAHGTGTPLGDPIEAQAVIAVYGRDRPADRPLYLGSLKSNIGHAVAAAGIGGVIKTIQALRHGVLPRTLHVNAPTPHVDWGAGAVELLTEARPWPRTGRPRRAGVSAFGMSGTNAHLIVEEAPAEEAPEPADDVRAPDGAPLVWPLSGRGPAALRAQARRLLERTGGEAAPRPADIGFSLATTRSAFEHRAVVVGSGREELRAGLAALADGEPHPSVSVGRAGAAERPVFVFPGQGGQWAGMAAGLLESAPVFAERIAACERALAPHVDWSLGAVLRGEPGAPPLERAEVVQPALFAMMVALAELWRAHGVRPAAVVGSSQGEVAAACVAGALSLEDAATVVAVRSRLAAALAGPGGMLSVPLPEGEAAGLVERYGGGRVEIAAVNGPESVVVAGEPAALAELAAHCAAEGVPARSIPVDYASHSARVDPVAGPLRAALARLRPRASAVPFWSSVTGAPVDGARLDAGHWFANLRRPVRFADAVAGLAAAGHTAFVEVSPHPVLTVPAERTLEEAGAAGAAVLGTLRRGEGGPEHFLRALAEAQVRGVAVDWRPVFEGTGARRVDLPTYAFQRRRFWLDTPRGGRAAAADAHALLDPPVPVAETGGQLITGQVSLRAQPWLAGHSVRGTVLLPGTAFLDMALHAGDGAGCPRVDELTLGAPLELPAEGAVRLQVGIGPAGADGRRPFTVHARPDRAEGAPWTRHAWGVLAEDAAEQRTGAGAWPPAGAEPVDLSGVYAELAERGYEYGPDFQGLRAVWRRGGEVYGEVELAEARQAEAARFALHPALLDAALHTAAFGPDAGGAGTLLPFSFAGVELHASAATRLRVRLRPLGGGAVALTAEDSEGAPVAAVRELVLRPLPDAPAEAPAPAADDLYTVGWTPVPPGRSAPGAAWAVIGPDPLGVGAALAAAGHPAASYPDLAALRAAVAAGAPAPAFAVAPWGTPPGTAPAEGPALAEAARAATVAATAQLCEWLADDALDGSQLLVLTRGAVAALPDDGAPDLSYAALWGLVRSAQSEHDGRFVIVDTDTAPASAAALPSAAATGEPQLVLRDGAALVPRLARLPAPAPGFEPDAIPAAGGGTVLVVGASGTLGGLVALHLAERLRPRRLVLVGRTGMSGPDASKLAARLAELAGPDGEPPALSITACDAADRAALAELVAAIPGDVPLTAVAHVAGVLDDAVLTALGPDRIERAMRPKVDAAVHLHELTQPLKPEAFILFSSVSGVLGSPGQANYAAANAFLDGLARYRRAHGLPATAVSWGMWERRSSMTGHLTAADLARMARSGIVPVPTERALQLLDASVGSGEPHLVALPLDRAAVRAAAARTGAVPPLLRGLVRPPRRRAAAGERPAGEALRRRLAGLAPAERTAALADLVREHAAEVLGRADLAAEPPGRAFLELGFDSLTAIELRNRLAAATGLRLSAGLLFAHPDAAALAAHLAARLADAPDAPPSAAGAAAEDGVVALFRDACRQGRIGAGLALAAAAAQVRPVFGSAAELAAPPAPVPLAAGPRAPALVCLPSLVMVSGPQEYARFAAGLRGERDVVVLPHPGFGAGEPLPATVAAAVDAQTEAAVRAAGGTPFALVGRSSGAWLAHAVAARLEARGQGPQALVLLDPPSPDDEVTLQVIEAGVAAREQDIGLTDTARLTAMGGYVRLFETWRPEPVAAATLLLRPEHPVRDRSGTELAPFTWHPPHTEVRVPGDHFTMLEEHAADAARAVAGWLAEA</sequence>
<evidence type="ECO:0000259" key="10">
    <source>
        <dbReference type="PROSITE" id="PS50075"/>
    </source>
</evidence>
<dbReference type="FunFam" id="3.40.366.10:FF:000002">
    <property type="entry name" value="Probable polyketide synthase 2"/>
    <property type="match status" value="1"/>
</dbReference>
<evidence type="ECO:0000256" key="2">
    <source>
        <dbReference type="ARBA" id="ARBA00004792"/>
    </source>
</evidence>
<dbReference type="InterPro" id="IPR009081">
    <property type="entry name" value="PP-bd_ACP"/>
</dbReference>
<dbReference type="SUPFAM" id="SSF53901">
    <property type="entry name" value="Thiolase-like"/>
    <property type="match status" value="1"/>
</dbReference>
<dbReference type="Gene3D" id="3.10.129.110">
    <property type="entry name" value="Polyketide synthase dehydratase"/>
    <property type="match status" value="1"/>
</dbReference>
<dbReference type="InterPro" id="IPR016036">
    <property type="entry name" value="Malonyl_transacylase_ACP-bd"/>
</dbReference>
<dbReference type="GO" id="GO:0004315">
    <property type="term" value="F:3-oxoacyl-[acyl-carrier-protein] synthase activity"/>
    <property type="evidence" value="ECO:0007669"/>
    <property type="project" value="InterPro"/>
</dbReference>
<dbReference type="InterPro" id="IPR020841">
    <property type="entry name" value="PKS_Beta-ketoAc_synthase_dom"/>
</dbReference>
<dbReference type="GO" id="GO:0031177">
    <property type="term" value="F:phosphopantetheine binding"/>
    <property type="evidence" value="ECO:0007669"/>
    <property type="project" value="InterPro"/>
</dbReference>
<comment type="pathway">
    <text evidence="2">Antibiotic biosynthesis.</text>
</comment>
<name>A0A2T0QCQ5_9ACTN</name>
<dbReference type="Gene3D" id="3.40.366.10">
    <property type="entry name" value="Malonyl-Coenzyme A Acyl Carrier Protein, domain 2"/>
    <property type="match status" value="1"/>
</dbReference>
<dbReference type="SUPFAM" id="SSF47336">
    <property type="entry name" value="ACP-like"/>
    <property type="match status" value="1"/>
</dbReference>
<dbReference type="Pfam" id="PF00975">
    <property type="entry name" value="Thioesterase"/>
    <property type="match status" value="1"/>
</dbReference>
<organism evidence="13 14">
    <name type="scientific">Allonocardiopsis opalescens</name>
    <dbReference type="NCBI Taxonomy" id="1144618"/>
    <lineage>
        <taxon>Bacteria</taxon>
        <taxon>Bacillati</taxon>
        <taxon>Actinomycetota</taxon>
        <taxon>Actinomycetes</taxon>
        <taxon>Streptosporangiales</taxon>
        <taxon>Allonocardiopsis</taxon>
    </lineage>
</organism>
<protein>
    <submittedName>
        <fullName evidence="13">Acyl transferase domain-containing protein</fullName>
    </submittedName>
</protein>
<dbReference type="Pfam" id="PF21089">
    <property type="entry name" value="PKS_DH_N"/>
    <property type="match status" value="1"/>
</dbReference>
<dbReference type="InterPro" id="IPR029058">
    <property type="entry name" value="AB_hydrolase_fold"/>
</dbReference>
<dbReference type="GO" id="GO:0006633">
    <property type="term" value="P:fatty acid biosynthetic process"/>
    <property type="evidence" value="ECO:0007669"/>
    <property type="project" value="InterPro"/>
</dbReference>
<dbReference type="SMART" id="SM00826">
    <property type="entry name" value="PKS_DH"/>
    <property type="match status" value="1"/>
</dbReference>
<dbReference type="InterPro" id="IPR057326">
    <property type="entry name" value="KR_dom"/>
</dbReference>
<dbReference type="SMART" id="SM00825">
    <property type="entry name" value="PKS_KS"/>
    <property type="match status" value="1"/>
</dbReference>
<dbReference type="PANTHER" id="PTHR43775">
    <property type="entry name" value="FATTY ACID SYNTHASE"/>
    <property type="match status" value="1"/>
</dbReference>
<dbReference type="InterPro" id="IPR014031">
    <property type="entry name" value="Ketoacyl_synth_C"/>
</dbReference>
<feature type="region of interest" description="N-terminal hotdog fold" evidence="9">
    <location>
        <begin position="930"/>
        <end position="1054"/>
    </location>
</feature>
<evidence type="ECO:0000259" key="11">
    <source>
        <dbReference type="PROSITE" id="PS52004"/>
    </source>
</evidence>
<dbReference type="InterPro" id="IPR016039">
    <property type="entry name" value="Thiolase-like"/>
</dbReference>
<keyword evidence="7" id="KW-0511">Multifunctional enzyme</keyword>
<dbReference type="Pfam" id="PF00109">
    <property type="entry name" value="ketoacyl-synt"/>
    <property type="match status" value="1"/>
</dbReference>
<evidence type="ECO:0000256" key="4">
    <source>
        <dbReference type="ARBA" id="ARBA00022553"/>
    </source>
</evidence>
<dbReference type="SMART" id="SM01294">
    <property type="entry name" value="PKS_PP_betabranch"/>
    <property type="match status" value="1"/>
</dbReference>
<comment type="caution">
    <text evidence="13">The sequence shown here is derived from an EMBL/GenBank/DDBJ whole genome shotgun (WGS) entry which is preliminary data.</text>
</comment>
<dbReference type="SMART" id="SM00824">
    <property type="entry name" value="PKS_TE"/>
    <property type="match status" value="1"/>
</dbReference>
<dbReference type="PANTHER" id="PTHR43775:SF51">
    <property type="entry name" value="INACTIVE PHENOLPHTHIOCEROL SYNTHESIS POLYKETIDE SYNTHASE TYPE I PKS1-RELATED"/>
    <property type="match status" value="1"/>
</dbReference>
<dbReference type="InterPro" id="IPR020807">
    <property type="entry name" value="PKS_DH"/>
</dbReference>
<dbReference type="InterPro" id="IPR020806">
    <property type="entry name" value="PKS_PP-bd"/>
</dbReference>
<comment type="cofactor">
    <cofactor evidence="1">
        <name>pantetheine 4'-phosphate</name>
        <dbReference type="ChEBI" id="CHEBI:47942"/>
    </cofactor>
</comment>
<accession>A0A2T0QCQ5</accession>
<dbReference type="GO" id="GO:0004312">
    <property type="term" value="F:fatty acid synthase activity"/>
    <property type="evidence" value="ECO:0007669"/>
    <property type="project" value="TreeGrafter"/>
</dbReference>
<keyword evidence="3" id="KW-0596">Phosphopantetheine</keyword>
<dbReference type="PROSITE" id="PS52019">
    <property type="entry name" value="PKS_MFAS_DH"/>
    <property type="match status" value="1"/>
</dbReference>
<dbReference type="InterPro" id="IPR049552">
    <property type="entry name" value="PKS_DH_N"/>
</dbReference>
<dbReference type="EMBL" id="PVZC01000001">
    <property type="protein sequence ID" value="PRY01736.1"/>
    <property type="molecule type" value="Genomic_DNA"/>
</dbReference>
<dbReference type="InterPro" id="IPR016035">
    <property type="entry name" value="Acyl_Trfase/lysoPLipase"/>
</dbReference>
<dbReference type="CDD" id="cd00833">
    <property type="entry name" value="PKS"/>
    <property type="match status" value="1"/>
</dbReference>
<dbReference type="SUPFAM" id="SSF51735">
    <property type="entry name" value="NAD(P)-binding Rossmann-fold domains"/>
    <property type="match status" value="2"/>
</dbReference>
<dbReference type="SUPFAM" id="SSF53474">
    <property type="entry name" value="alpha/beta-Hydrolases"/>
    <property type="match status" value="1"/>
</dbReference>
<dbReference type="InterPro" id="IPR001227">
    <property type="entry name" value="Ac_transferase_dom_sf"/>
</dbReference>
<evidence type="ECO:0000313" key="14">
    <source>
        <dbReference type="Proteomes" id="UP000237846"/>
    </source>
</evidence>
<dbReference type="InterPro" id="IPR050091">
    <property type="entry name" value="PKS_NRPS_Biosynth_Enz"/>
</dbReference>
<evidence type="ECO:0000256" key="7">
    <source>
        <dbReference type="ARBA" id="ARBA00023268"/>
    </source>
</evidence>
<dbReference type="SMART" id="SM00827">
    <property type="entry name" value="PKS_AT"/>
    <property type="match status" value="1"/>
</dbReference>
<dbReference type="Pfam" id="PF00698">
    <property type="entry name" value="Acyl_transf_1"/>
    <property type="match status" value="1"/>
</dbReference>
<dbReference type="SUPFAM" id="SSF55048">
    <property type="entry name" value="Probable ACP-binding domain of malonyl-CoA ACP transacylase"/>
    <property type="match status" value="1"/>
</dbReference>
<dbReference type="FunFam" id="3.40.47.10:FF:000019">
    <property type="entry name" value="Polyketide synthase type I"/>
    <property type="match status" value="1"/>
</dbReference>
<keyword evidence="14" id="KW-1185">Reference proteome</keyword>
<dbReference type="Gene3D" id="3.30.70.3290">
    <property type="match status" value="1"/>
</dbReference>
<dbReference type="Gene3D" id="1.10.1200.10">
    <property type="entry name" value="ACP-like"/>
    <property type="match status" value="1"/>
</dbReference>
<feature type="active site" description="Proton donor; for dehydratase activity" evidence="9">
    <location>
        <position position="1127"/>
    </location>
</feature>
<dbReference type="InterPro" id="IPR006162">
    <property type="entry name" value="Ppantetheine_attach_site"/>
</dbReference>
<dbReference type="InterPro" id="IPR013968">
    <property type="entry name" value="PKS_KR"/>
</dbReference>
<proteinExistence type="predicted"/>
<dbReference type="Pfam" id="PF00550">
    <property type="entry name" value="PP-binding"/>
    <property type="match status" value="1"/>
</dbReference>
<evidence type="ECO:0000256" key="6">
    <source>
        <dbReference type="ARBA" id="ARBA00023194"/>
    </source>
</evidence>
<dbReference type="PROSITE" id="PS50075">
    <property type="entry name" value="CARRIER"/>
    <property type="match status" value="1"/>
</dbReference>
<dbReference type="SMART" id="SM00822">
    <property type="entry name" value="PKS_KR"/>
    <property type="match status" value="1"/>
</dbReference>
<dbReference type="InterPro" id="IPR018201">
    <property type="entry name" value="Ketoacyl_synth_AS"/>
</dbReference>
<dbReference type="FunFam" id="1.10.1200.10:FF:000007">
    <property type="entry name" value="Probable polyketide synthase pks17"/>
    <property type="match status" value="1"/>
</dbReference>
<dbReference type="InterPro" id="IPR020802">
    <property type="entry name" value="TesA-like"/>
</dbReference>
<dbReference type="Gene3D" id="3.40.47.10">
    <property type="match status" value="1"/>
</dbReference>
<dbReference type="Pfam" id="PF22953">
    <property type="entry name" value="SpnB_Rossmann"/>
    <property type="match status" value="1"/>
</dbReference>
<dbReference type="Gene3D" id="3.40.50.720">
    <property type="entry name" value="NAD(P)-binding Rossmann-like Domain"/>
    <property type="match status" value="1"/>
</dbReference>
<keyword evidence="6" id="KW-0045">Antibiotic biosynthesis</keyword>
<evidence type="ECO:0000256" key="3">
    <source>
        <dbReference type="ARBA" id="ARBA00022450"/>
    </source>
</evidence>
<dbReference type="InterPro" id="IPR036291">
    <property type="entry name" value="NAD(P)-bd_dom_sf"/>
</dbReference>
<feature type="domain" description="Carrier" evidence="10">
    <location>
        <begin position="1710"/>
        <end position="1785"/>
    </location>
</feature>
<feature type="domain" description="PKS/mFAS DH" evidence="12">
    <location>
        <begin position="930"/>
        <end position="1204"/>
    </location>
</feature>
<dbReference type="PROSITE" id="PS00606">
    <property type="entry name" value="KS3_1"/>
    <property type="match status" value="1"/>
</dbReference>
<dbReference type="InterPro" id="IPR036736">
    <property type="entry name" value="ACP-like_sf"/>
</dbReference>
<dbReference type="InterPro" id="IPR014043">
    <property type="entry name" value="Acyl_transferase_dom"/>
</dbReference>
<dbReference type="Proteomes" id="UP000237846">
    <property type="component" value="Unassembled WGS sequence"/>
</dbReference>
<dbReference type="OrthoDB" id="4537517at2"/>
<feature type="region of interest" description="C-terminal hotdog fold" evidence="9">
    <location>
        <begin position="1066"/>
        <end position="1204"/>
    </location>
</feature>
<dbReference type="PROSITE" id="PS00012">
    <property type="entry name" value="PHOSPHOPANTETHEINE"/>
    <property type="match status" value="1"/>
</dbReference>
<dbReference type="SMART" id="SM00823">
    <property type="entry name" value="PKS_PP"/>
    <property type="match status" value="1"/>
</dbReference>
<keyword evidence="8" id="KW-0012">Acyltransferase</keyword>
<dbReference type="InterPro" id="IPR001031">
    <property type="entry name" value="Thioesterase"/>
</dbReference>
<dbReference type="Pfam" id="PF14765">
    <property type="entry name" value="PS-DH"/>
    <property type="match status" value="1"/>
</dbReference>
<reference evidence="13 14" key="1">
    <citation type="submission" date="2018-03" db="EMBL/GenBank/DDBJ databases">
        <title>Genomic Encyclopedia of Archaeal and Bacterial Type Strains, Phase II (KMG-II): from individual species to whole genera.</title>
        <authorList>
            <person name="Goeker M."/>
        </authorList>
    </citation>
    <scope>NUCLEOTIDE SEQUENCE [LARGE SCALE GENOMIC DNA]</scope>
    <source>
        <strain evidence="13 14">DSM 45601</strain>
    </source>
</reference>
<dbReference type="InterPro" id="IPR055123">
    <property type="entry name" value="SpnB-like_Rossmann"/>
</dbReference>
<keyword evidence="5 13" id="KW-0808">Transferase</keyword>
<feature type="domain" description="Ketosynthase family 3 (KS3)" evidence="11">
    <location>
        <begin position="33"/>
        <end position="459"/>
    </location>
</feature>
<dbReference type="SUPFAM" id="SSF52151">
    <property type="entry name" value="FabD/lysophospholipase-like"/>
    <property type="match status" value="1"/>
</dbReference>
<dbReference type="PROSITE" id="PS52004">
    <property type="entry name" value="KS3_2"/>
    <property type="match status" value="1"/>
</dbReference>
<dbReference type="InterPro" id="IPR015083">
    <property type="entry name" value="NorB/c/GfsB-D-like_docking"/>
</dbReference>
<evidence type="ECO:0000259" key="12">
    <source>
        <dbReference type="PROSITE" id="PS52019"/>
    </source>
</evidence>
<evidence type="ECO:0000256" key="5">
    <source>
        <dbReference type="ARBA" id="ARBA00022679"/>
    </source>
</evidence>
<dbReference type="InterPro" id="IPR049900">
    <property type="entry name" value="PKS_mFAS_DH"/>
</dbReference>
<evidence type="ECO:0000256" key="1">
    <source>
        <dbReference type="ARBA" id="ARBA00001957"/>
    </source>
</evidence>
<dbReference type="Pfam" id="PF08659">
    <property type="entry name" value="KR"/>
    <property type="match status" value="1"/>
</dbReference>
<gene>
    <name evidence="13" type="ORF">CLV72_101320</name>
</gene>
<dbReference type="Pfam" id="PF16197">
    <property type="entry name" value="KAsynt_C_assoc"/>
    <property type="match status" value="1"/>
</dbReference>
<dbReference type="GO" id="GO:0033068">
    <property type="term" value="P:macrolide biosynthetic process"/>
    <property type="evidence" value="ECO:0007669"/>
    <property type="project" value="UniProtKB-ARBA"/>
</dbReference>
<dbReference type="InterPro" id="IPR042104">
    <property type="entry name" value="PKS_dehydratase_sf"/>
</dbReference>
<dbReference type="Pfam" id="PF08990">
    <property type="entry name" value="Docking"/>
    <property type="match status" value="1"/>
</dbReference>
<evidence type="ECO:0000256" key="8">
    <source>
        <dbReference type="ARBA" id="ARBA00023315"/>
    </source>
</evidence>
<dbReference type="CDD" id="cd08956">
    <property type="entry name" value="KR_3_FAS_SDR_x"/>
    <property type="match status" value="1"/>
</dbReference>